<dbReference type="InterPro" id="IPR057666">
    <property type="entry name" value="DrpA_SLOG"/>
</dbReference>
<dbReference type="RefSeq" id="WP_043122304.1">
    <property type="nucleotide sequence ID" value="NZ_JTDL01000094.1"/>
</dbReference>
<sequence>MHDEIRAARAALTQTVEPLDGEAVALIREVGPVDALRVIRRELPAPIGYERAVVRWGGWRPLPEPEALLARAAEYGGGFIIPEDLGWPEGFAELGTAAPIGLWYSGDIEALREPAMTGAVIGSRDATAYGLTVGADVANALRKNGYTVCSGLAYGIEGHALATALHTGSTGLPAVGVAATGIDRTYPSGNADLVAQLRETGLILSELAPGLAPTRSRLIARNRLIAALAGVVCLVEASPRSASLETARIADRLSRRVLGVPGPLYSLTSSGVHALLSDGTAECLTGTHDVVTTLHDGTE</sequence>
<feature type="domain" description="Smf/DprA SLOG" evidence="2">
    <location>
        <begin position="79"/>
        <end position="294"/>
    </location>
</feature>
<dbReference type="Gene3D" id="3.40.50.450">
    <property type="match status" value="1"/>
</dbReference>
<proteinExistence type="inferred from homology"/>
<gene>
    <name evidence="3" type="ORF">LK10_08430</name>
</gene>
<reference evidence="3 4" key="1">
    <citation type="submission" date="2014-09" db="EMBL/GenBank/DDBJ databases">
        <title>Genome sequence of Sinomonas sp. MUSC 117.</title>
        <authorList>
            <person name="Lee L.-H."/>
        </authorList>
    </citation>
    <scope>NUCLEOTIDE SEQUENCE [LARGE SCALE GENOMIC DNA]</scope>
    <source>
        <strain evidence="3 4">MUSC 117</strain>
    </source>
</reference>
<accession>A0A0B2AKA1</accession>
<dbReference type="AlphaFoldDB" id="A0A0B2AKA1"/>
<keyword evidence="4" id="KW-1185">Reference proteome</keyword>
<dbReference type="EMBL" id="JTDL01000094">
    <property type="protein sequence ID" value="KHL03801.1"/>
    <property type="molecule type" value="Genomic_DNA"/>
</dbReference>
<dbReference type="PANTHER" id="PTHR43022:SF1">
    <property type="entry name" value="PROTEIN SMF"/>
    <property type="match status" value="1"/>
</dbReference>
<evidence type="ECO:0000313" key="4">
    <source>
        <dbReference type="Proteomes" id="UP000030982"/>
    </source>
</evidence>
<comment type="similarity">
    <text evidence="1">Belongs to the DprA/Smf family.</text>
</comment>
<dbReference type="Pfam" id="PF02481">
    <property type="entry name" value="DNA_processg_A"/>
    <property type="match status" value="1"/>
</dbReference>
<evidence type="ECO:0000313" key="3">
    <source>
        <dbReference type="EMBL" id="KHL03801.1"/>
    </source>
</evidence>
<dbReference type="STRING" id="1338436.LK10_08430"/>
<organism evidence="3 4">
    <name type="scientific">Sinomonas humi</name>
    <dbReference type="NCBI Taxonomy" id="1338436"/>
    <lineage>
        <taxon>Bacteria</taxon>
        <taxon>Bacillati</taxon>
        <taxon>Actinomycetota</taxon>
        <taxon>Actinomycetes</taxon>
        <taxon>Micrococcales</taxon>
        <taxon>Micrococcaceae</taxon>
        <taxon>Sinomonas</taxon>
    </lineage>
</organism>
<dbReference type="OrthoDB" id="9785707at2"/>
<dbReference type="InterPro" id="IPR003488">
    <property type="entry name" value="DprA"/>
</dbReference>
<evidence type="ECO:0000259" key="2">
    <source>
        <dbReference type="Pfam" id="PF02481"/>
    </source>
</evidence>
<dbReference type="Proteomes" id="UP000030982">
    <property type="component" value="Unassembled WGS sequence"/>
</dbReference>
<name>A0A0B2AKA1_9MICC</name>
<dbReference type="PANTHER" id="PTHR43022">
    <property type="entry name" value="PROTEIN SMF"/>
    <property type="match status" value="1"/>
</dbReference>
<evidence type="ECO:0000256" key="1">
    <source>
        <dbReference type="ARBA" id="ARBA00006525"/>
    </source>
</evidence>
<protein>
    <recommendedName>
        <fullName evidence="2">Smf/DprA SLOG domain-containing protein</fullName>
    </recommendedName>
</protein>
<dbReference type="GO" id="GO:0009294">
    <property type="term" value="P:DNA-mediated transformation"/>
    <property type="evidence" value="ECO:0007669"/>
    <property type="project" value="InterPro"/>
</dbReference>
<comment type="caution">
    <text evidence="3">The sequence shown here is derived from an EMBL/GenBank/DDBJ whole genome shotgun (WGS) entry which is preliminary data.</text>
</comment>
<dbReference type="SUPFAM" id="SSF102405">
    <property type="entry name" value="MCP/YpsA-like"/>
    <property type="match status" value="1"/>
</dbReference>